<protein>
    <submittedName>
        <fullName evidence="1">Uncharacterized protein</fullName>
    </submittedName>
</protein>
<dbReference type="Gene3D" id="3.80.10.10">
    <property type="entry name" value="Ribonuclease Inhibitor"/>
    <property type="match status" value="1"/>
</dbReference>
<proteinExistence type="predicted"/>
<dbReference type="PANTHER" id="PTHR46282">
    <property type="entry name" value="LEUCINE-RICH MELANOCYTE DIFFERENTIATION-ASSOCIATED PROTEIN"/>
    <property type="match status" value="1"/>
</dbReference>
<dbReference type="PANTHER" id="PTHR46282:SF2">
    <property type="entry name" value="LEUCINE-RICH MELANOCYTE DIFFERENTIATION-ASSOCIATED PROTEIN"/>
    <property type="match status" value="1"/>
</dbReference>
<organism evidence="1">
    <name type="scientific">Lepeophtheirus salmonis</name>
    <name type="common">Salmon louse</name>
    <name type="synonym">Caligus salmonis</name>
    <dbReference type="NCBI Taxonomy" id="72036"/>
    <lineage>
        <taxon>Eukaryota</taxon>
        <taxon>Metazoa</taxon>
        <taxon>Ecdysozoa</taxon>
        <taxon>Arthropoda</taxon>
        <taxon>Crustacea</taxon>
        <taxon>Multicrustacea</taxon>
        <taxon>Hexanauplia</taxon>
        <taxon>Copepoda</taxon>
        <taxon>Siphonostomatoida</taxon>
        <taxon>Caligidae</taxon>
        <taxon>Lepeophtheirus</taxon>
    </lineage>
</organism>
<name>A0A0K2TXM0_LEPSM</name>
<dbReference type="OrthoDB" id="272149at2759"/>
<dbReference type="AlphaFoldDB" id="A0A0K2TXM0"/>
<accession>A0A0K2TXM0</accession>
<reference evidence="1" key="1">
    <citation type="submission" date="2014-05" db="EMBL/GenBank/DDBJ databases">
        <authorList>
            <person name="Chronopoulou M."/>
        </authorList>
    </citation>
    <scope>NUCLEOTIDE SEQUENCE</scope>
    <source>
        <tissue evidence="1">Whole organism</tissue>
    </source>
</reference>
<dbReference type="EMBL" id="HACA01012790">
    <property type="protein sequence ID" value="CDW30151.1"/>
    <property type="molecule type" value="Transcribed_RNA"/>
</dbReference>
<evidence type="ECO:0000313" key="1">
    <source>
        <dbReference type="EMBL" id="CDW30151.1"/>
    </source>
</evidence>
<dbReference type="SUPFAM" id="SSF52058">
    <property type="entry name" value="L domain-like"/>
    <property type="match status" value="1"/>
</dbReference>
<dbReference type="InterPro" id="IPR032675">
    <property type="entry name" value="LRR_dom_sf"/>
</dbReference>
<dbReference type="InterPro" id="IPR043313">
    <property type="entry name" value="LRMDA"/>
</dbReference>
<sequence>MHLEKQLNLNEKECSITYVGDGKLDNFNLLSETSAWRLETITTLDLSNCHSKDLFYIRVFSNLQTLILNNCNIDNKVFSTLSPLPCLETLCLNKNKLFDLNLIVDSVKFLYPKIRHLSLHGNPICPDELSDNFSFSYGYERYRLFIIKKIGNLSFLDSSPVTVEEKIRASIQESYFKRYSRMYFSGYSQGNRYILDSHL</sequence>
<gene>
    <name evidence="1" type="primary">Dvir\GJ24148</name>
</gene>